<accession>A0A5D8QF90</accession>
<comment type="similarity">
    <text evidence="2 5">Belongs to the flagella basal body rod proteins family.</text>
</comment>
<evidence type="ECO:0000256" key="1">
    <source>
        <dbReference type="ARBA" id="ARBA00004117"/>
    </source>
</evidence>
<dbReference type="InterPro" id="IPR011491">
    <property type="entry name" value="FlgE_D2"/>
</dbReference>
<dbReference type="InterPro" id="IPR020013">
    <property type="entry name" value="Flagellar_FlgE/F/G"/>
</dbReference>
<evidence type="ECO:0000313" key="11">
    <source>
        <dbReference type="Proteomes" id="UP000322976"/>
    </source>
</evidence>
<dbReference type="PANTHER" id="PTHR30435:SF1">
    <property type="entry name" value="FLAGELLAR HOOK PROTEIN FLGE"/>
    <property type="match status" value="1"/>
</dbReference>
<comment type="subcellular location">
    <subcellularLocation>
        <location evidence="1 5">Bacterial flagellum basal body</location>
    </subcellularLocation>
</comment>
<comment type="function">
    <text evidence="5">A flexible structure which links the flagellar filament to the drive apparatus in the basal body.</text>
</comment>
<evidence type="ECO:0000259" key="8">
    <source>
        <dbReference type="Pfam" id="PF07559"/>
    </source>
</evidence>
<dbReference type="InterPro" id="IPR037925">
    <property type="entry name" value="FlgE/F/G-like"/>
</dbReference>
<evidence type="ECO:0000259" key="9">
    <source>
        <dbReference type="Pfam" id="PF22692"/>
    </source>
</evidence>
<dbReference type="PANTHER" id="PTHR30435">
    <property type="entry name" value="FLAGELLAR PROTEIN"/>
    <property type="match status" value="1"/>
</dbReference>
<proteinExistence type="inferred from homology"/>
<dbReference type="EMBL" id="VTPS01000001">
    <property type="protein sequence ID" value="TZE83350.1"/>
    <property type="molecule type" value="Genomic_DNA"/>
</dbReference>
<feature type="domain" description="Flagellar hook protein FlgE D2" evidence="8">
    <location>
        <begin position="182"/>
        <end position="302"/>
    </location>
</feature>
<dbReference type="Pfam" id="PF06429">
    <property type="entry name" value="Flg_bbr_C"/>
    <property type="match status" value="1"/>
</dbReference>
<dbReference type="PROSITE" id="PS00588">
    <property type="entry name" value="FLAGELLA_BB_ROD"/>
    <property type="match status" value="1"/>
</dbReference>
<feature type="domain" description="Flagellar basal body rod protein N-terminal" evidence="6">
    <location>
        <begin position="7"/>
        <end position="35"/>
    </location>
</feature>
<organism evidence="10 11">
    <name type="scientific">Calorimonas adulescens</name>
    <dbReference type="NCBI Taxonomy" id="2606906"/>
    <lineage>
        <taxon>Bacteria</taxon>
        <taxon>Bacillati</taxon>
        <taxon>Bacillota</taxon>
        <taxon>Clostridia</taxon>
        <taxon>Thermoanaerobacterales</taxon>
        <taxon>Thermoanaerobacteraceae</taxon>
        <taxon>Calorimonas</taxon>
    </lineage>
</organism>
<evidence type="ECO:0000256" key="4">
    <source>
        <dbReference type="ARBA" id="ARBA00023143"/>
    </source>
</evidence>
<dbReference type="InterPro" id="IPR037058">
    <property type="entry name" value="Falgellar_hook_FlgE_sf"/>
</dbReference>
<evidence type="ECO:0000256" key="3">
    <source>
        <dbReference type="ARBA" id="ARBA00019015"/>
    </source>
</evidence>
<dbReference type="GO" id="GO:0071978">
    <property type="term" value="P:bacterial-type flagellum-dependent swarming motility"/>
    <property type="evidence" value="ECO:0007669"/>
    <property type="project" value="TreeGrafter"/>
</dbReference>
<dbReference type="AlphaFoldDB" id="A0A5D8QF90"/>
<feature type="domain" description="Flagellar hook protein FlgE/F/G-like D1" evidence="9">
    <location>
        <begin position="96"/>
        <end position="138"/>
    </location>
</feature>
<evidence type="ECO:0000256" key="5">
    <source>
        <dbReference type="RuleBase" id="RU362116"/>
    </source>
</evidence>
<evidence type="ECO:0000256" key="2">
    <source>
        <dbReference type="ARBA" id="ARBA00009677"/>
    </source>
</evidence>
<dbReference type="Pfam" id="PF00460">
    <property type="entry name" value="Flg_bb_rod"/>
    <property type="match status" value="1"/>
</dbReference>
<keyword evidence="10" id="KW-0969">Cilium</keyword>
<evidence type="ECO:0000313" key="10">
    <source>
        <dbReference type="EMBL" id="TZE83350.1"/>
    </source>
</evidence>
<comment type="caution">
    <text evidence="10">The sequence shown here is derived from an EMBL/GenBank/DDBJ whole genome shotgun (WGS) entry which is preliminary data.</text>
</comment>
<dbReference type="GO" id="GO:0009424">
    <property type="term" value="C:bacterial-type flagellum hook"/>
    <property type="evidence" value="ECO:0007669"/>
    <property type="project" value="TreeGrafter"/>
</dbReference>
<keyword evidence="10" id="KW-0966">Cell projection</keyword>
<reference evidence="10 11" key="1">
    <citation type="submission" date="2019-08" db="EMBL/GenBank/DDBJ databases">
        <title>Calorimonas adulescens gen. nov., sp. nov., an anaerobic thermophilic bacterium from Sakhalin hot spring.</title>
        <authorList>
            <person name="Khomyakova M.A."/>
            <person name="Merkel A.Y."/>
            <person name="Novikov A."/>
            <person name="Bonch-Osmolovskaya E.A."/>
            <person name="Slobodkin A.I."/>
        </authorList>
    </citation>
    <scope>NUCLEOTIDE SEQUENCE [LARGE SCALE GENOMIC DNA]</scope>
    <source>
        <strain evidence="10 11">A05MB</strain>
    </source>
</reference>
<dbReference type="GO" id="GO:0005829">
    <property type="term" value="C:cytosol"/>
    <property type="evidence" value="ECO:0007669"/>
    <property type="project" value="TreeGrafter"/>
</dbReference>
<name>A0A5D8QF90_9THEO</name>
<dbReference type="InterPro" id="IPR010930">
    <property type="entry name" value="Flg_bb/hook_C_dom"/>
</dbReference>
<dbReference type="Gene3D" id="2.60.98.20">
    <property type="entry name" value="Flagellar hook protein FlgE"/>
    <property type="match status" value="1"/>
</dbReference>
<feature type="domain" description="Flagellar basal-body/hook protein C-terminal" evidence="7">
    <location>
        <begin position="376"/>
        <end position="420"/>
    </location>
</feature>
<evidence type="ECO:0000259" key="7">
    <source>
        <dbReference type="Pfam" id="PF06429"/>
    </source>
</evidence>
<dbReference type="Pfam" id="PF22692">
    <property type="entry name" value="LlgE_F_G_D1"/>
    <property type="match status" value="1"/>
</dbReference>
<dbReference type="GO" id="GO:0009425">
    <property type="term" value="C:bacterial-type flagellum basal body"/>
    <property type="evidence" value="ECO:0007669"/>
    <property type="project" value="UniProtKB-SubCell"/>
</dbReference>
<protein>
    <recommendedName>
        <fullName evidence="3 5">Flagellar hook protein FlgE</fullName>
    </recommendedName>
</protein>
<evidence type="ECO:0000259" key="6">
    <source>
        <dbReference type="Pfam" id="PF00460"/>
    </source>
</evidence>
<dbReference type="NCBIfam" id="TIGR03506">
    <property type="entry name" value="FlgEFG_subfam"/>
    <property type="match status" value="1"/>
</dbReference>
<keyword evidence="10" id="KW-0282">Flagellum</keyword>
<dbReference type="RefSeq" id="WP_149543968.1">
    <property type="nucleotide sequence ID" value="NZ_VTPS01000001.1"/>
</dbReference>
<dbReference type="SUPFAM" id="SSF117143">
    <property type="entry name" value="Flagellar hook protein flgE"/>
    <property type="match status" value="1"/>
</dbReference>
<keyword evidence="11" id="KW-1185">Reference proteome</keyword>
<gene>
    <name evidence="10" type="ORF">FWJ32_00230</name>
</gene>
<keyword evidence="4 5" id="KW-0975">Bacterial flagellum</keyword>
<dbReference type="InterPro" id="IPR053967">
    <property type="entry name" value="LlgE_F_G-like_D1"/>
</dbReference>
<dbReference type="Proteomes" id="UP000322976">
    <property type="component" value="Unassembled WGS sequence"/>
</dbReference>
<dbReference type="InterPro" id="IPR019776">
    <property type="entry name" value="Flagellar_basal_body_rod_CS"/>
</dbReference>
<dbReference type="InterPro" id="IPR001444">
    <property type="entry name" value="Flag_bb_rod_N"/>
</dbReference>
<sequence>MMRSMFSAISGLKAHQAMMDVIGNNIANVNTPGYKTARITFKDVFSQTLRGATGPQEGRGGTNPQQIGLGVSVASIDNLFTNGSSQRTDNPLDLSISGNGFFVVGDNSGRYFTRAGNFGLDSSGNLVNSSGYLVLGWQADVDGNYDTATEPAALNLFNKLTLGAMPTTNITMGGNLDAGTPDTSPDNEISYNVSIYDSLGNEHILTLHFTRTGSNTWDVSLTTNDSSITSTFPAAVTFTFDANGKLTDTDTVATDGIMTLPITGITYNNGAATQDITISFPIDNFTMFAGDTTAKAVDKDGYAAGTLESFTIDQYGKVVGTYSNGGRQLLGVLAIADFANEGGLQKIGDNLFIDTNNSGNPEIGQAGGRGLGVINPGTLEMSNVDLSQEFTNMIIAQRGFQANSRIITAADELLQELVNMKR</sequence>
<dbReference type="Pfam" id="PF07559">
    <property type="entry name" value="FlgE_D2"/>
    <property type="match status" value="1"/>
</dbReference>